<dbReference type="RefSeq" id="WP_165303474.1">
    <property type="nucleotide sequence ID" value="NZ_JAAKZZ010000963.1"/>
</dbReference>
<dbReference type="InterPro" id="IPR011344">
    <property type="entry name" value="ssDNA-bd"/>
</dbReference>
<dbReference type="AlphaFoldDB" id="A0A6G4X8P2"/>
<dbReference type="Gene3D" id="2.40.50.140">
    <property type="entry name" value="Nucleic acid-binding proteins"/>
    <property type="match status" value="1"/>
</dbReference>
<comment type="caution">
    <text evidence="3">The sequence shown here is derived from an EMBL/GenBank/DDBJ whole genome shotgun (WGS) entry which is preliminary data.</text>
</comment>
<evidence type="ECO:0000256" key="1">
    <source>
        <dbReference type="ARBA" id="ARBA00023125"/>
    </source>
</evidence>
<dbReference type="Pfam" id="PF00436">
    <property type="entry name" value="SSB"/>
    <property type="match status" value="1"/>
</dbReference>
<gene>
    <name evidence="3" type="ORF">G5C65_37340</name>
</gene>
<dbReference type="InterPro" id="IPR012340">
    <property type="entry name" value="NA-bd_OB-fold"/>
</dbReference>
<feature type="non-terminal residue" evidence="3">
    <location>
        <position position="138"/>
    </location>
</feature>
<reference evidence="3 4" key="1">
    <citation type="submission" date="2020-02" db="EMBL/GenBank/DDBJ databases">
        <title>Whole-genome analyses of novel actinobacteria.</title>
        <authorList>
            <person name="Sahin N."/>
            <person name="Tatar D."/>
        </authorList>
    </citation>
    <scope>NUCLEOTIDE SEQUENCE [LARGE SCALE GENOMIC DNA]</scope>
    <source>
        <strain evidence="3 4">SB3404</strain>
    </source>
</reference>
<name>A0A6G4X8P2_9ACTN</name>
<evidence type="ECO:0000256" key="2">
    <source>
        <dbReference type="PROSITE-ProRule" id="PRU00252"/>
    </source>
</evidence>
<dbReference type="PROSITE" id="PS50935">
    <property type="entry name" value="SSB"/>
    <property type="match status" value="1"/>
</dbReference>
<dbReference type="EMBL" id="JAAKZZ010000963">
    <property type="protein sequence ID" value="NGO73885.1"/>
    <property type="molecule type" value="Genomic_DNA"/>
</dbReference>
<dbReference type="Proteomes" id="UP000477722">
    <property type="component" value="Unassembled WGS sequence"/>
</dbReference>
<evidence type="ECO:0000313" key="3">
    <source>
        <dbReference type="EMBL" id="NGO73885.1"/>
    </source>
</evidence>
<organism evidence="3 4">
    <name type="scientific">Streptomyces boncukensis</name>
    <dbReference type="NCBI Taxonomy" id="2711219"/>
    <lineage>
        <taxon>Bacteria</taxon>
        <taxon>Bacillati</taxon>
        <taxon>Actinomycetota</taxon>
        <taxon>Actinomycetes</taxon>
        <taxon>Kitasatosporales</taxon>
        <taxon>Streptomycetaceae</taxon>
        <taxon>Streptomyces</taxon>
    </lineage>
</organism>
<evidence type="ECO:0000313" key="4">
    <source>
        <dbReference type="Proteomes" id="UP000477722"/>
    </source>
</evidence>
<accession>A0A6G4X8P2</accession>
<dbReference type="InterPro" id="IPR000424">
    <property type="entry name" value="Primosome_PriB/ssb"/>
</dbReference>
<dbReference type="GO" id="GO:0003697">
    <property type="term" value="F:single-stranded DNA binding"/>
    <property type="evidence" value="ECO:0007669"/>
    <property type="project" value="InterPro"/>
</dbReference>
<keyword evidence="1 2" id="KW-0238">DNA-binding</keyword>
<dbReference type="GO" id="GO:0006260">
    <property type="term" value="P:DNA replication"/>
    <property type="evidence" value="ECO:0007669"/>
    <property type="project" value="InterPro"/>
</dbReference>
<proteinExistence type="predicted"/>
<dbReference type="PIRSF" id="PIRSF002070">
    <property type="entry name" value="SSB"/>
    <property type="match status" value="1"/>
</dbReference>
<protein>
    <submittedName>
        <fullName evidence="3">Single-stranded DNA-binding protein</fullName>
    </submittedName>
</protein>
<keyword evidence="4" id="KW-1185">Reference proteome</keyword>
<dbReference type="CDD" id="cd04496">
    <property type="entry name" value="SSB_OBF"/>
    <property type="match status" value="1"/>
</dbReference>
<dbReference type="SUPFAM" id="SSF50249">
    <property type="entry name" value="Nucleic acid-binding proteins"/>
    <property type="match status" value="1"/>
</dbReference>
<sequence>MYEAHVTVVGNVATDVDYHVSASGVPVARFRLASTVRRFSRQQGSWTDAFTSFYTVWAWRSLAANIGSSVSRGEPLLVQGQLRIQENERDGRRYLSADLMASSVGHDLSRGTAVFMRGSPGKPGLVDSAGGAGAAAQP</sequence>